<dbReference type="GO" id="GO:0016301">
    <property type="term" value="F:kinase activity"/>
    <property type="evidence" value="ECO:0007669"/>
    <property type="project" value="UniProtKB-KW"/>
</dbReference>
<sequence>MGMMSGTSADGIDAALLEFSALSAGEFRGHWHSPYPPALQERLFRLQEGDAARPLLAIDREIGRLHGEFAQQILASGVQFDLLALHGQTVAHQPDGPDGYTWQIGSAYELAQATGCSVAHDFRRADLAAGGQGAPLVPPFHGALLATERPLLVLNLGGMANLTWIPARGSEGRIRAFDTGPGNVLIDAAVQLLSDGKLRYDADGAWAAQGRVQENMLREWLALDYFQRPPPKSTGRELFNARWIEAQWSVWQSGKADFLASLCALTARSIAQAAQRWLPSAARMLVFGGGACNRTLLANLQTALPDVAVEMGEQASGIPSAAMEALAFAWLGGQCLLGRPIDLHGVTGQREAVVLGSLYPGRNWSQVLHLREQLC</sequence>
<dbReference type="Gene3D" id="3.30.420.40">
    <property type="match status" value="2"/>
</dbReference>
<keyword evidence="1" id="KW-0119">Carbohydrate metabolism</keyword>
<dbReference type="Proteomes" id="UP001197378">
    <property type="component" value="Unassembled WGS sequence"/>
</dbReference>
<name>A0AAE2YPG7_9PROT</name>
<keyword evidence="1" id="KW-0067">ATP-binding</keyword>
<proteinExistence type="inferred from homology"/>
<dbReference type="InterPro" id="IPR005338">
    <property type="entry name" value="Anhydro_N_Ac-Mur_kinase"/>
</dbReference>
<evidence type="ECO:0000313" key="2">
    <source>
        <dbReference type="EMBL" id="MBU2787586.1"/>
    </source>
</evidence>
<evidence type="ECO:0000256" key="1">
    <source>
        <dbReference type="HAMAP-Rule" id="MF_01270"/>
    </source>
</evidence>
<dbReference type="GO" id="GO:0005524">
    <property type="term" value="F:ATP binding"/>
    <property type="evidence" value="ECO:0007669"/>
    <property type="project" value="UniProtKB-UniRule"/>
</dbReference>
<comment type="function">
    <text evidence="1">Catalyzes the specific phosphorylation of 1,6-anhydro-N-acetylmuramic acid (anhMurNAc) with the simultaneous cleavage of the 1,6-anhydro ring, generating MurNAc-6-P. Is required for the utilization of anhMurNAc either imported from the medium or derived from its own cell wall murein, and thus plays a role in cell wall recycling.</text>
</comment>
<feature type="binding site" evidence="1">
    <location>
        <begin position="6"/>
        <end position="13"/>
    </location>
    <ligand>
        <name>ATP</name>
        <dbReference type="ChEBI" id="CHEBI:30616"/>
    </ligand>
</feature>
<keyword evidence="3" id="KW-1185">Reference proteome</keyword>
<keyword evidence="1" id="KW-0547">Nucleotide-binding</keyword>
<dbReference type="GO" id="GO:0016773">
    <property type="term" value="F:phosphotransferase activity, alcohol group as acceptor"/>
    <property type="evidence" value="ECO:0007669"/>
    <property type="project" value="UniProtKB-UniRule"/>
</dbReference>
<comment type="catalytic activity">
    <reaction evidence="1">
        <text>1,6-anhydro-N-acetyl-beta-muramate + ATP + H2O = N-acetyl-D-muramate 6-phosphate + ADP + H(+)</text>
        <dbReference type="Rhea" id="RHEA:24952"/>
        <dbReference type="ChEBI" id="CHEBI:15377"/>
        <dbReference type="ChEBI" id="CHEBI:15378"/>
        <dbReference type="ChEBI" id="CHEBI:30616"/>
        <dbReference type="ChEBI" id="CHEBI:58690"/>
        <dbReference type="ChEBI" id="CHEBI:58722"/>
        <dbReference type="ChEBI" id="CHEBI:456216"/>
        <dbReference type="EC" id="2.7.1.170"/>
    </reaction>
</comment>
<comment type="pathway">
    <text evidence="1">Cell wall biogenesis; peptidoglycan recycling.</text>
</comment>
<dbReference type="GO" id="GO:0097175">
    <property type="term" value="P:1,6-anhydro-N-acetyl-beta-muramic acid catabolic process"/>
    <property type="evidence" value="ECO:0007669"/>
    <property type="project" value="UniProtKB-UniRule"/>
</dbReference>
<reference evidence="2" key="1">
    <citation type="journal article" date="2021" name="ISME J.">
        <title>Genomic evolution of the class Acidithiobacillia: deep-branching Proteobacteria living in extreme acidic conditions.</title>
        <authorList>
            <person name="Moya-Beltran A."/>
            <person name="Beard S."/>
            <person name="Rojas-Villalobos C."/>
            <person name="Issotta F."/>
            <person name="Gallardo Y."/>
            <person name="Ulloa R."/>
            <person name="Giaveno A."/>
            <person name="Degli Esposti M."/>
            <person name="Johnson D.B."/>
            <person name="Quatrini R."/>
        </authorList>
    </citation>
    <scope>NUCLEOTIDE SEQUENCE</scope>
    <source>
        <strain evidence="2">VAN18-1</strain>
    </source>
</reference>
<dbReference type="GO" id="GO:0009254">
    <property type="term" value="P:peptidoglycan turnover"/>
    <property type="evidence" value="ECO:0007669"/>
    <property type="project" value="UniProtKB-UniRule"/>
</dbReference>
<dbReference type="PANTHER" id="PTHR30605">
    <property type="entry name" value="ANHYDRO-N-ACETYLMURAMIC ACID KINASE"/>
    <property type="match status" value="1"/>
</dbReference>
<dbReference type="HAMAP" id="MF_01270">
    <property type="entry name" value="AnhMurNAc_kinase"/>
    <property type="match status" value="1"/>
</dbReference>
<dbReference type="EC" id="2.7.1.170" evidence="1"/>
<comment type="similarity">
    <text evidence="1">Belongs to the anhydro-N-acetylmuramic acid kinase family.</text>
</comment>
<dbReference type="AlphaFoldDB" id="A0AAE2YPG7"/>
<protein>
    <recommendedName>
        <fullName evidence="1">Anhydro-N-acetylmuramic acid kinase</fullName>
        <ecNumber evidence="1">2.7.1.170</ecNumber>
    </recommendedName>
    <alternativeName>
        <fullName evidence="1">AnhMurNAc kinase</fullName>
    </alternativeName>
</protein>
<accession>A0AAE2YPG7</accession>
<dbReference type="EMBL" id="JAAXYO010000048">
    <property type="protein sequence ID" value="MBU2787586.1"/>
    <property type="molecule type" value="Genomic_DNA"/>
</dbReference>
<dbReference type="PANTHER" id="PTHR30605:SF0">
    <property type="entry name" value="ANHYDRO-N-ACETYLMURAMIC ACID KINASE"/>
    <property type="match status" value="1"/>
</dbReference>
<organism evidence="2 3">
    <name type="scientific">Igneacidithiobacillus copahuensis</name>
    <dbReference type="NCBI Taxonomy" id="2724909"/>
    <lineage>
        <taxon>Bacteria</taxon>
        <taxon>Pseudomonadati</taxon>
        <taxon>Pseudomonadota</taxon>
        <taxon>Acidithiobacillia</taxon>
        <taxon>Acidithiobacillales</taxon>
        <taxon>Acidithiobacillaceae</taxon>
        <taxon>Igneacidithiobacillus</taxon>
    </lineage>
</organism>
<dbReference type="Pfam" id="PF03702">
    <property type="entry name" value="AnmK"/>
    <property type="match status" value="1"/>
</dbReference>
<gene>
    <name evidence="1" type="primary">anmK</name>
    <name evidence="2" type="ORF">HFQ13_05090</name>
</gene>
<keyword evidence="1" id="KW-0808">Transferase</keyword>
<evidence type="ECO:0000313" key="3">
    <source>
        <dbReference type="Proteomes" id="UP001197378"/>
    </source>
</evidence>
<comment type="pathway">
    <text evidence="1">Amino-sugar metabolism; 1,6-anhydro-N-acetylmuramate degradation.</text>
</comment>
<dbReference type="GO" id="GO:0006040">
    <property type="term" value="P:amino sugar metabolic process"/>
    <property type="evidence" value="ECO:0007669"/>
    <property type="project" value="InterPro"/>
</dbReference>
<keyword evidence="1 2" id="KW-0418">Kinase</keyword>
<comment type="caution">
    <text evidence="2">The sequence shown here is derived from an EMBL/GenBank/DDBJ whole genome shotgun (WGS) entry which is preliminary data.</text>
</comment>